<keyword evidence="10" id="KW-1185">Reference proteome</keyword>
<comment type="caution">
    <text evidence="9">The sequence shown here is derived from an EMBL/GenBank/DDBJ whole genome shotgun (WGS) entry which is preliminary data.</text>
</comment>
<feature type="domain" description="Subtilisin inhibitor" evidence="8">
    <location>
        <begin position="42"/>
        <end position="120"/>
    </location>
</feature>
<comment type="similarity">
    <text evidence="2">Belongs to the protease inhibitor I16 (SSI) family.</text>
</comment>
<protein>
    <submittedName>
        <fullName evidence="9">SSI family serine proteinase inhibitor</fullName>
    </submittedName>
</protein>
<evidence type="ECO:0000256" key="7">
    <source>
        <dbReference type="SAM" id="SignalP"/>
    </source>
</evidence>
<evidence type="ECO:0000256" key="1">
    <source>
        <dbReference type="ARBA" id="ARBA00004613"/>
    </source>
</evidence>
<dbReference type="Pfam" id="PF00720">
    <property type="entry name" value="SSI"/>
    <property type="match status" value="1"/>
</dbReference>
<evidence type="ECO:0000313" key="10">
    <source>
        <dbReference type="Proteomes" id="UP001501303"/>
    </source>
</evidence>
<dbReference type="RefSeq" id="WP_344264497.1">
    <property type="nucleotide sequence ID" value="NZ_BAAAMJ010000052.1"/>
</dbReference>
<dbReference type="InterPro" id="IPR023549">
    <property type="entry name" value="Subtilisin_inhibitor"/>
</dbReference>
<feature type="chain" id="PRO_5046372879" evidence="7">
    <location>
        <begin position="19"/>
        <end position="152"/>
    </location>
</feature>
<evidence type="ECO:0000256" key="6">
    <source>
        <dbReference type="ARBA" id="ARBA00023157"/>
    </source>
</evidence>
<keyword evidence="3" id="KW-0964">Secreted</keyword>
<keyword evidence="4" id="KW-0646">Protease inhibitor</keyword>
<accession>A0ABN2PPN4</accession>
<name>A0ABN2PPN4_9ACTN</name>
<gene>
    <name evidence="9" type="ORF">GCM10009716_40070</name>
</gene>
<dbReference type="SUPFAM" id="SSF55399">
    <property type="entry name" value="Subtilisin inhibitor"/>
    <property type="match status" value="1"/>
</dbReference>
<evidence type="ECO:0000256" key="4">
    <source>
        <dbReference type="ARBA" id="ARBA00022690"/>
    </source>
</evidence>
<evidence type="ECO:0000256" key="5">
    <source>
        <dbReference type="ARBA" id="ARBA00022900"/>
    </source>
</evidence>
<evidence type="ECO:0000256" key="3">
    <source>
        <dbReference type="ARBA" id="ARBA00022525"/>
    </source>
</evidence>
<feature type="signal peptide" evidence="7">
    <location>
        <begin position="1"/>
        <end position="18"/>
    </location>
</feature>
<evidence type="ECO:0000259" key="8">
    <source>
        <dbReference type="Pfam" id="PF00720"/>
    </source>
</evidence>
<keyword evidence="7" id="KW-0732">Signal</keyword>
<dbReference type="Gene3D" id="3.30.350.10">
    <property type="entry name" value="Subtilisin inhibitor-like"/>
    <property type="match status" value="1"/>
</dbReference>
<keyword evidence="6" id="KW-1015">Disulfide bond</keyword>
<comment type="subcellular location">
    <subcellularLocation>
        <location evidence="1">Secreted</location>
    </subcellularLocation>
</comment>
<dbReference type="EMBL" id="BAAAMJ010000052">
    <property type="protein sequence ID" value="GAA1928208.1"/>
    <property type="molecule type" value="Genomic_DNA"/>
</dbReference>
<dbReference type="PROSITE" id="PS00999">
    <property type="entry name" value="SSI"/>
    <property type="match status" value="1"/>
</dbReference>
<dbReference type="Proteomes" id="UP001501303">
    <property type="component" value="Unassembled WGS sequence"/>
</dbReference>
<proteinExistence type="inferred from homology"/>
<dbReference type="InterPro" id="IPR020054">
    <property type="entry name" value="Prot_inh_SSI_I16_CS"/>
</dbReference>
<dbReference type="InterPro" id="IPR036819">
    <property type="entry name" value="Subtilisin_inhibitor-like_sf"/>
</dbReference>
<evidence type="ECO:0000313" key="9">
    <source>
        <dbReference type="EMBL" id="GAA1928208.1"/>
    </source>
</evidence>
<evidence type="ECO:0000256" key="2">
    <source>
        <dbReference type="ARBA" id="ARBA00010472"/>
    </source>
</evidence>
<organism evidence="9 10">
    <name type="scientific">Streptomyces sodiiphilus</name>
    <dbReference type="NCBI Taxonomy" id="226217"/>
    <lineage>
        <taxon>Bacteria</taxon>
        <taxon>Bacillati</taxon>
        <taxon>Actinomycetota</taxon>
        <taxon>Actinomycetes</taxon>
        <taxon>Kitasatosporales</taxon>
        <taxon>Streptomycetaceae</taxon>
        <taxon>Streptomyces</taxon>
    </lineage>
</organism>
<reference evidence="9 10" key="1">
    <citation type="journal article" date="2019" name="Int. J. Syst. Evol. Microbiol.">
        <title>The Global Catalogue of Microorganisms (GCM) 10K type strain sequencing project: providing services to taxonomists for standard genome sequencing and annotation.</title>
        <authorList>
            <consortium name="The Broad Institute Genomics Platform"/>
            <consortium name="The Broad Institute Genome Sequencing Center for Infectious Disease"/>
            <person name="Wu L."/>
            <person name="Ma J."/>
        </authorList>
    </citation>
    <scope>NUCLEOTIDE SEQUENCE [LARGE SCALE GENOMIC DNA]</scope>
    <source>
        <strain evidence="9 10">JCM 13581</strain>
    </source>
</reference>
<sequence>MPYPSLAAAALVAALAGAAPVASPVTAPEPAGGAPGAPAERLTVTVTDSGTADGVYRLRCHPSGGNHPDSRAACDALDSALASGSDPFAPVPRDQMCTHLYGGPAAARVEGTWKGEPVRARFNRANGCEIARWDNLVPLLPQPGAEEPWSAR</sequence>
<keyword evidence="5" id="KW-0722">Serine protease inhibitor</keyword>